<reference evidence="2 3" key="1">
    <citation type="submission" date="2020-04" db="EMBL/GenBank/DDBJ databases">
        <title>Genome sequencing of novel species.</title>
        <authorList>
            <person name="Heo J."/>
            <person name="Kim S.-J."/>
            <person name="Kim J.-S."/>
            <person name="Hong S.-B."/>
            <person name="Kwon S.-W."/>
        </authorList>
    </citation>
    <scope>NUCLEOTIDE SEQUENCE [LARGE SCALE GENOMIC DNA]</scope>
    <source>
        <strain evidence="2 3">F39-2</strain>
    </source>
</reference>
<organism evidence="2 3">
    <name type="scientific">Mucilaginibacter robiniae</name>
    <dbReference type="NCBI Taxonomy" id="2728022"/>
    <lineage>
        <taxon>Bacteria</taxon>
        <taxon>Pseudomonadati</taxon>
        <taxon>Bacteroidota</taxon>
        <taxon>Sphingobacteriia</taxon>
        <taxon>Sphingobacteriales</taxon>
        <taxon>Sphingobacteriaceae</taxon>
        <taxon>Mucilaginibacter</taxon>
    </lineage>
</organism>
<dbReference type="Proteomes" id="UP000503278">
    <property type="component" value="Chromosome"/>
</dbReference>
<feature type="signal peptide" evidence="1">
    <location>
        <begin position="1"/>
        <end position="20"/>
    </location>
</feature>
<evidence type="ECO:0000313" key="3">
    <source>
        <dbReference type="Proteomes" id="UP000503278"/>
    </source>
</evidence>
<proteinExistence type="predicted"/>
<dbReference type="RefSeq" id="WP_169609523.1">
    <property type="nucleotide sequence ID" value="NZ_CP051682.1"/>
</dbReference>
<accession>A0A7L5E510</accession>
<gene>
    <name evidence="2" type="ORF">HH214_16690</name>
</gene>
<evidence type="ECO:0000313" key="2">
    <source>
        <dbReference type="EMBL" id="QJD97389.1"/>
    </source>
</evidence>
<sequence length="133" mass="15034">MKTLLYVLLPILFLSTKVSAQSPTTFNHIPGNMRECDNRYYLSAAGKSRGQMIWIDNFDKGVLTINGHQEKLKSLKFPDRRKYGFFNKNYTVSIRITSQTNTTGRTYTAKGVFTVLRGSRVIFSRNIIAAGGC</sequence>
<dbReference type="EMBL" id="CP051682">
    <property type="protein sequence ID" value="QJD97389.1"/>
    <property type="molecule type" value="Genomic_DNA"/>
</dbReference>
<dbReference type="AlphaFoldDB" id="A0A7L5E510"/>
<name>A0A7L5E510_9SPHI</name>
<keyword evidence="3" id="KW-1185">Reference proteome</keyword>
<evidence type="ECO:0000256" key="1">
    <source>
        <dbReference type="SAM" id="SignalP"/>
    </source>
</evidence>
<feature type="chain" id="PRO_5029778845" evidence="1">
    <location>
        <begin position="21"/>
        <end position="133"/>
    </location>
</feature>
<dbReference type="KEGG" id="mrob:HH214_16690"/>
<keyword evidence="1" id="KW-0732">Signal</keyword>
<protein>
    <submittedName>
        <fullName evidence="2">Uncharacterized protein</fullName>
    </submittedName>
</protein>